<dbReference type="Gene3D" id="1.20.1570.10">
    <property type="entry name" value="dip2346 domain like"/>
    <property type="match status" value="1"/>
</dbReference>
<reference evidence="3" key="1">
    <citation type="submission" date="2013-08" db="EMBL/GenBank/DDBJ databases">
        <title>Comparison of modified E. coli strains.</title>
        <authorList>
            <person name="Juergensen J."/>
            <person name="Bonge A."/>
            <person name="Streit W.R."/>
        </authorList>
    </citation>
    <scope>NUCLEOTIDE SEQUENCE</scope>
</reference>
<dbReference type="Pfam" id="PF08903">
    <property type="entry name" value="DUF1846"/>
    <property type="match status" value="1"/>
</dbReference>
<dbReference type="InterPro" id="IPR048496">
    <property type="entry name" value="DUF1846_N"/>
</dbReference>
<evidence type="ECO:0000313" key="3">
    <source>
        <dbReference type="EMBL" id="AIF26735.1"/>
    </source>
</evidence>
<dbReference type="Gene3D" id="3.40.140.40">
    <property type="entry name" value="Domain of unknown function (DUF1846), C-terminal subdomain"/>
    <property type="match status" value="1"/>
</dbReference>
<proteinExistence type="predicted"/>
<dbReference type="InterPro" id="IPR048441">
    <property type="entry name" value="DUF1846_C"/>
</dbReference>
<name>A0A0H3U898_9BACT</name>
<dbReference type="AlphaFoldDB" id="A0A0H3U898"/>
<dbReference type="EMBL" id="KF540244">
    <property type="protein sequence ID" value="AIF26735.1"/>
    <property type="molecule type" value="Genomic_DNA"/>
</dbReference>
<dbReference type="NCBIfam" id="NF010184">
    <property type="entry name" value="PRK13663.1"/>
    <property type="match status" value="1"/>
</dbReference>
<feature type="domain" description="DUF1846" evidence="2">
    <location>
        <begin position="340"/>
        <end position="486"/>
    </location>
</feature>
<organism evidence="3">
    <name type="scientific">uncultured bacterium fosmid pJB84G2</name>
    <dbReference type="NCBI Taxonomy" id="1478072"/>
    <lineage>
        <taxon>Bacteria</taxon>
        <taxon>environmental samples</taxon>
    </lineage>
</organism>
<evidence type="ECO:0000259" key="2">
    <source>
        <dbReference type="Pfam" id="PF20921"/>
    </source>
</evidence>
<evidence type="ECO:0000259" key="1">
    <source>
        <dbReference type="Pfam" id="PF08903"/>
    </source>
</evidence>
<sequence>MESAFDLKKYVALQSNKILERVNQFDNKLYLEFGGKLFDDNHASRVLPGFEPDSKIKMLYSIKDKVEIVIAINAHDIMISKVRKDLNITYEGEVFRLLEVFARQKLYVGSVVITQYQSSESVDRFIFKLNNLGVKTFKHYVIESYPYDTDVALSDNGFGKNEYIETTRPIVVVTAPGPGSGKMATCLSQLYHENVRGIKAGYAKFETFPVWNLSLDNLVNLAYEAATADLNDINMIDTFHLLNHGTLAVSYNRDLEVFPLLKVMFEKIYGESPYLSPTDMGVNMIGFCINDEEKVNEAAKQEIIRRYLNSLVDFRNGYVNQTTLDKLLIIMGKAQASPFDRVVVEAARKKNEIENVPCSAMELPDGRIVTGKASPLFSSVSAAVINALKTIANIDDELDLIPRNIILPIIDMKENEMKAKSASLHIDEVLIALSISATSNPLACLAMKKLQKLKGSELHCTHIISQSDARILRKLKINFTTDPNFNR</sequence>
<dbReference type="Pfam" id="PF20921">
    <property type="entry name" value="DUF1846_C"/>
    <property type="match status" value="1"/>
</dbReference>
<protein>
    <submittedName>
        <fullName evidence="3">Uncharacterized protein</fullName>
    </submittedName>
</protein>
<accession>A0A0H3U898</accession>
<feature type="domain" description="DUF1846" evidence="1">
    <location>
        <begin position="4"/>
        <end position="334"/>
    </location>
</feature>
<dbReference type="Gene3D" id="3.10.630.10">
    <property type="entry name" value="dip2346 domain like"/>
    <property type="match status" value="1"/>
</dbReference>